<organism evidence="5">
    <name type="scientific">Rhodosorus marinus</name>
    <dbReference type="NCBI Taxonomy" id="101924"/>
    <lineage>
        <taxon>Eukaryota</taxon>
        <taxon>Rhodophyta</taxon>
        <taxon>Stylonematophyceae</taxon>
        <taxon>Stylonematales</taxon>
        <taxon>Stylonemataceae</taxon>
        <taxon>Rhodosorus</taxon>
    </lineage>
</organism>
<protein>
    <recommendedName>
        <fullName evidence="4">SET domain-containing protein</fullName>
    </recommendedName>
</protein>
<evidence type="ECO:0000256" key="3">
    <source>
        <dbReference type="ARBA" id="ARBA00022691"/>
    </source>
</evidence>
<feature type="domain" description="SET" evidence="4">
    <location>
        <begin position="58"/>
        <end position="275"/>
    </location>
</feature>
<sequence length="413" mass="46827">MLGFLSINSWILAYAPDSRIGVWRKRRVSLRAERGEDDGGKLDRFVEWLENGGVRCKNRVTVEQFSGVRGLGVLQDVQSDEELFRIPGDLLVNSREILRHPLFQDGESAPGHQILLGSWLLMEQQKGDQSAHHPYIDLLPGKDDFEAQGGPLEFWSEEELAMLECPVALELLQYRLNLLENAYLRLQRQWPKVVAGPIPSFECFKVAVAVAYSRCFRSSQGDEPLNMVFAPLTDMMNHDHPTNKNVRAFFNEAGEMVAESTQHRSAGEQLLITYGELPNLHLLQSNGFTMSENSYDFAVVDAQRLLSMIPETNLQFLLEKSLLLPDPEGKVSRWQPVSKRLEKAIALYASSESNFLQQMVEDTLSTFTTGYGEDRQLLETLESQGDLDGASMRSLHAARIRFQQKRDLLKILN</sequence>
<dbReference type="EMBL" id="HBHW01040764">
    <property type="protein sequence ID" value="CAE0063263.1"/>
    <property type="molecule type" value="Transcribed_RNA"/>
</dbReference>
<reference evidence="5" key="1">
    <citation type="submission" date="2021-01" db="EMBL/GenBank/DDBJ databases">
        <authorList>
            <person name="Corre E."/>
            <person name="Pelletier E."/>
            <person name="Niang G."/>
            <person name="Scheremetjew M."/>
            <person name="Finn R."/>
            <person name="Kale V."/>
            <person name="Holt S."/>
            <person name="Cochrane G."/>
            <person name="Meng A."/>
            <person name="Brown T."/>
            <person name="Cohen L."/>
        </authorList>
    </citation>
    <scope>NUCLEOTIDE SEQUENCE</scope>
    <source>
        <strain evidence="5">CCMP 769</strain>
    </source>
</reference>
<evidence type="ECO:0000256" key="1">
    <source>
        <dbReference type="ARBA" id="ARBA00022603"/>
    </source>
</evidence>
<dbReference type="InterPro" id="IPR036464">
    <property type="entry name" value="Rubisco_LSMT_subst-bd_sf"/>
</dbReference>
<dbReference type="SUPFAM" id="SSF81822">
    <property type="entry name" value="RuBisCo LSMT C-terminal, substrate-binding domain"/>
    <property type="match status" value="1"/>
</dbReference>
<dbReference type="PANTHER" id="PTHR13271">
    <property type="entry name" value="UNCHARACTERIZED PUTATIVE METHYLTRANSFERASE"/>
    <property type="match status" value="1"/>
</dbReference>
<evidence type="ECO:0000313" key="6">
    <source>
        <dbReference type="EMBL" id="CAE0063260.1"/>
    </source>
</evidence>
<evidence type="ECO:0000256" key="2">
    <source>
        <dbReference type="ARBA" id="ARBA00022679"/>
    </source>
</evidence>
<evidence type="ECO:0000259" key="4">
    <source>
        <dbReference type="PROSITE" id="PS50280"/>
    </source>
</evidence>
<dbReference type="InterPro" id="IPR046341">
    <property type="entry name" value="SET_dom_sf"/>
</dbReference>
<gene>
    <name evidence="5" type="ORF">RMAR00112_LOCUS31331</name>
    <name evidence="6" type="ORF">RMAR00112_LOCUS31332</name>
    <name evidence="7" type="ORF">RMAR00112_LOCUS31335</name>
</gene>
<dbReference type="AlphaFoldDB" id="A0A7S3A6P2"/>
<dbReference type="PROSITE" id="PS50280">
    <property type="entry name" value="SET"/>
    <property type="match status" value="1"/>
</dbReference>
<dbReference type="SUPFAM" id="SSF82199">
    <property type="entry name" value="SET domain"/>
    <property type="match status" value="1"/>
</dbReference>
<keyword evidence="3" id="KW-0949">S-adenosyl-L-methionine</keyword>
<dbReference type="GO" id="GO:0032259">
    <property type="term" value="P:methylation"/>
    <property type="evidence" value="ECO:0007669"/>
    <property type="project" value="UniProtKB-KW"/>
</dbReference>
<dbReference type="CDD" id="cd10527">
    <property type="entry name" value="SET_LSMT"/>
    <property type="match status" value="1"/>
</dbReference>
<dbReference type="InterPro" id="IPR001214">
    <property type="entry name" value="SET_dom"/>
</dbReference>
<evidence type="ECO:0000313" key="5">
    <source>
        <dbReference type="EMBL" id="CAE0063259.1"/>
    </source>
</evidence>
<proteinExistence type="predicted"/>
<dbReference type="EMBL" id="HBHW01040760">
    <property type="protein sequence ID" value="CAE0063259.1"/>
    <property type="molecule type" value="Transcribed_RNA"/>
</dbReference>
<keyword evidence="1" id="KW-0489">Methyltransferase</keyword>
<accession>A0A7S3A6P2</accession>
<dbReference type="GO" id="GO:0016279">
    <property type="term" value="F:protein-lysine N-methyltransferase activity"/>
    <property type="evidence" value="ECO:0007669"/>
    <property type="project" value="TreeGrafter"/>
</dbReference>
<keyword evidence="2" id="KW-0808">Transferase</keyword>
<name>A0A7S3A6P2_9RHOD</name>
<dbReference type="InterPro" id="IPR050600">
    <property type="entry name" value="SETD3_SETD6_MTase"/>
</dbReference>
<dbReference type="Gene3D" id="3.90.1410.10">
    <property type="entry name" value="set domain protein methyltransferase, domain 1"/>
    <property type="match status" value="1"/>
</dbReference>
<dbReference type="EMBL" id="HBHW01040761">
    <property type="protein sequence ID" value="CAE0063260.1"/>
    <property type="molecule type" value="Transcribed_RNA"/>
</dbReference>
<evidence type="ECO:0000313" key="7">
    <source>
        <dbReference type="EMBL" id="CAE0063263.1"/>
    </source>
</evidence>